<evidence type="ECO:0000256" key="4">
    <source>
        <dbReference type="ARBA" id="ARBA00022989"/>
    </source>
</evidence>
<dbReference type="PANTHER" id="PTHR48041">
    <property type="entry name" value="ABC TRANSPORTER G FAMILY MEMBER 28"/>
    <property type="match status" value="1"/>
</dbReference>
<dbReference type="EMBL" id="KK102571">
    <property type="protein sequence ID" value="KIY97438.1"/>
    <property type="molecule type" value="Genomic_DNA"/>
</dbReference>
<dbReference type="AlphaFoldDB" id="A0A0D2KP64"/>
<evidence type="ECO:0000259" key="8">
    <source>
        <dbReference type="Pfam" id="PF19055"/>
    </source>
</evidence>
<dbReference type="GO" id="GO:0016020">
    <property type="term" value="C:membrane"/>
    <property type="evidence" value="ECO:0007669"/>
    <property type="project" value="UniProtKB-SubCell"/>
</dbReference>
<keyword evidence="3 6" id="KW-0812">Transmembrane</keyword>
<dbReference type="Pfam" id="PF01061">
    <property type="entry name" value="ABC2_membrane"/>
    <property type="match status" value="1"/>
</dbReference>
<feature type="transmembrane region" description="Helical" evidence="6">
    <location>
        <begin position="177"/>
        <end position="200"/>
    </location>
</feature>
<evidence type="ECO:0000256" key="2">
    <source>
        <dbReference type="ARBA" id="ARBA00022448"/>
    </source>
</evidence>
<name>A0A0D2KP64_9CHLO</name>
<proteinExistence type="predicted"/>
<keyword evidence="5 6" id="KW-0472">Membrane</keyword>
<evidence type="ECO:0000256" key="1">
    <source>
        <dbReference type="ARBA" id="ARBA00004141"/>
    </source>
</evidence>
<dbReference type="InterPro" id="IPR043926">
    <property type="entry name" value="ABCG_dom"/>
</dbReference>
<evidence type="ECO:0000313" key="9">
    <source>
        <dbReference type="EMBL" id="KIY97438.1"/>
    </source>
</evidence>
<keyword evidence="10" id="KW-1185">Reference proteome</keyword>
<evidence type="ECO:0000259" key="7">
    <source>
        <dbReference type="Pfam" id="PF01061"/>
    </source>
</evidence>
<dbReference type="Proteomes" id="UP000054498">
    <property type="component" value="Unassembled WGS sequence"/>
</dbReference>
<evidence type="ECO:0000313" key="10">
    <source>
        <dbReference type="Proteomes" id="UP000054498"/>
    </source>
</evidence>
<keyword evidence="2" id="KW-0813">Transport</keyword>
<evidence type="ECO:0000256" key="3">
    <source>
        <dbReference type="ARBA" id="ARBA00022692"/>
    </source>
</evidence>
<evidence type="ECO:0000256" key="5">
    <source>
        <dbReference type="ARBA" id="ARBA00023136"/>
    </source>
</evidence>
<dbReference type="Pfam" id="PF19055">
    <property type="entry name" value="ABC2_membrane_7"/>
    <property type="match status" value="1"/>
</dbReference>
<dbReference type="RefSeq" id="XP_013896458.1">
    <property type="nucleotide sequence ID" value="XM_014041004.1"/>
</dbReference>
<dbReference type="InterPro" id="IPR013525">
    <property type="entry name" value="ABC2_TM"/>
</dbReference>
<feature type="transmembrane region" description="Helical" evidence="6">
    <location>
        <begin position="320"/>
        <end position="342"/>
    </location>
</feature>
<dbReference type="InterPro" id="IPR050352">
    <property type="entry name" value="ABCG_transporters"/>
</dbReference>
<keyword evidence="4 6" id="KW-1133">Transmembrane helix</keyword>
<protein>
    <submittedName>
        <fullName evidence="9">ABC transmembrane transporter-like protein</fullName>
    </submittedName>
</protein>
<reference evidence="9 10" key="1">
    <citation type="journal article" date="2013" name="BMC Genomics">
        <title>Reconstruction of the lipid metabolism for the microalga Monoraphidium neglectum from its genome sequence reveals characteristics suitable for biofuel production.</title>
        <authorList>
            <person name="Bogen C."/>
            <person name="Al-Dilaimi A."/>
            <person name="Albersmeier A."/>
            <person name="Wichmann J."/>
            <person name="Grundmann M."/>
            <person name="Rupp O."/>
            <person name="Lauersen K.J."/>
            <person name="Blifernez-Klassen O."/>
            <person name="Kalinowski J."/>
            <person name="Goesmann A."/>
            <person name="Mussgnug J.H."/>
            <person name="Kruse O."/>
        </authorList>
    </citation>
    <scope>NUCLEOTIDE SEQUENCE [LARGE SCALE GENOMIC DNA]</scope>
    <source>
        <strain evidence="9 10">SAG 48.87</strain>
    </source>
</reference>
<dbReference type="GeneID" id="25727694"/>
<feature type="domain" description="ABC transporter family G" evidence="8">
    <location>
        <begin position="11"/>
        <end position="64"/>
    </location>
</feature>
<dbReference type="PANTHER" id="PTHR48041:SF139">
    <property type="entry name" value="PROTEIN SCARLET"/>
    <property type="match status" value="1"/>
</dbReference>
<feature type="transmembrane region" description="Helical" evidence="6">
    <location>
        <begin position="292"/>
        <end position="314"/>
    </location>
</feature>
<comment type="subcellular location">
    <subcellularLocation>
        <location evidence="1">Membrane</location>
        <topology evidence="1">Multi-pass membrane protein</topology>
    </subcellularLocation>
</comment>
<gene>
    <name evidence="9" type="ORF">MNEG_10523</name>
</gene>
<dbReference type="OrthoDB" id="66620at2759"/>
<evidence type="ECO:0000256" key="6">
    <source>
        <dbReference type="SAM" id="Phobius"/>
    </source>
</evidence>
<dbReference type="KEGG" id="mng:MNEG_10523"/>
<accession>A0A0D2KP64</accession>
<organism evidence="9 10">
    <name type="scientific">Monoraphidium neglectum</name>
    <dbReference type="NCBI Taxonomy" id="145388"/>
    <lineage>
        <taxon>Eukaryota</taxon>
        <taxon>Viridiplantae</taxon>
        <taxon>Chlorophyta</taxon>
        <taxon>core chlorophytes</taxon>
        <taxon>Chlorophyceae</taxon>
        <taxon>CS clade</taxon>
        <taxon>Sphaeropleales</taxon>
        <taxon>Selenastraceae</taxon>
        <taxon>Monoraphidium</taxon>
    </lineage>
</organism>
<feature type="domain" description="ABC-2 type transporter transmembrane" evidence="7">
    <location>
        <begin position="159"/>
        <end position="370"/>
    </location>
</feature>
<feature type="transmembrane region" description="Helical" evidence="6">
    <location>
        <begin position="212"/>
        <end position="235"/>
    </location>
</feature>
<sequence>MTIPQVVATIHQPNSEITETFDDLTLLAKGRVLYTGAYRGAPQHFSAAGHPCPLYMNPTDFYIRLSSKDDVADDLAARWAAVTAKGKDVSGKALGADEDASMLALSLEGAERGGRDAKGARDAARGGLARASSLGAAVGGGAAGAGWCGGGAGRAPAWYQIWVLMIRFFRSWWRTPVLIAAETIQYVFLAIFSGLVYLFVGRATDLDSGYDRMAAVFIVLALLAFTPSYTAVVVWDHERRLLRRETNTRMYTRGAFFIAKSLTTSPIEAAQVAVFATVTYLMFGFQLHAGRILTWIATLVLFALCSETLGYFCAIATPNAAIGVSLMNTLLVVLMAFSGYLVRRVPVYLAWIQRISYFSYATDVLVSNEFAGLTLSGPGPAGGAGDVSVPGEAFVPAAVHTGLGVGGNMAVLLGMTLATRAGTWCLLELAARGRFL</sequence>
<dbReference type="GO" id="GO:0140359">
    <property type="term" value="F:ABC-type transporter activity"/>
    <property type="evidence" value="ECO:0007669"/>
    <property type="project" value="InterPro"/>
</dbReference>